<protein>
    <recommendedName>
        <fullName evidence="3 9">Guanylate kinase</fullName>
        <ecNumber evidence="2 9">2.7.4.8</ecNumber>
    </recommendedName>
    <alternativeName>
        <fullName evidence="8 9">GMP kinase</fullName>
    </alternativeName>
</protein>
<dbReference type="PROSITE" id="PS00856">
    <property type="entry name" value="GUANYLATE_KINASE_1"/>
    <property type="match status" value="1"/>
</dbReference>
<dbReference type="PROSITE" id="PS50052">
    <property type="entry name" value="GUANYLATE_KINASE_2"/>
    <property type="match status" value="1"/>
</dbReference>
<dbReference type="SUPFAM" id="SSF52540">
    <property type="entry name" value="P-loop containing nucleoside triphosphate hydrolases"/>
    <property type="match status" value="1"/>
</dbReference>
<gene>
    <name evidence="9" type="primary">gmk</name>
    <name evidence="11" type="ORF">JAJ28_002249</name>
</gene>
<dbReference type="InterPro" id="IPR027417">
    <property type="entry name" value="P-loop_NTPase"/>
</dbReference>
<comment type="function">
    <text evidence="9">Essential for recycling GMP and indirectly, cGMP.</text>
</comment>
<dbReference type="SMART" id="SM00072">
    <property type="entry name" value="GuKc"/>
    <property type="match status" value="1"/>
</dbReference>
<dbReference type="NCBIfam" id="TIGR03263">
    <property type="entry name" value="guanyl_kin"/>
    <property type="match status" value="1"/>
</dbReference>
<feature type="domain" description="Guanylate kinase-like" evidence="10">
    <location>
        <begin position="81"/>
        <end position="261"/>
    </location>
</feature>
<dbReference type="GO" id="GO:0005829">
    <property type="term" value="C:cytosol"/>
    <property type="evidence" value="ECO:0007669"/>
    <property type="project" value="TreeGrafter"/>
</dbReference>
<dbReference type="InterPro" id="IPR020590">
    <property type="entry name" value="Guanylate_kinase_CS"/>
</dbReference>
<keyword evidence="4 9" id="KW-0808">Transferase</keyword>
<dbReference type="InterPro" id="IPR017665">
    <property type="entry name" value="Guanylate_kinase"/>
</dbReference>
<dbReference type="Pfam" id="PF00625">
    <property type="entry name" value="Guanylate_kin"/>
    <property type="match status" value="1"/>
</dbReference>
<dbReference type="PANTHER" id="PTHR23117:SF13">
    <property type="entry name" value="GUANYLATE KINASE"/>
    <property type="match status" value="1"/>
</dbReference>
<evidence type="ECO:0000313" key="11">
    <source>
        <dbReference type="EMBL" id="HAT6344518.1"/>
    </source>
</evidence>
<organism evidence="11 12">
    <name type="scientific">Aeromonas hydrophila</name>
    <dbReference type="NCBI Taxonomy" id="644"/>
    <lineage>
        <taxon>Bacteria</taxon>
        <taxon>Pseudomonadati</taxon>
        <taxon>Pseudomonadota</taxon>
        <taxon>Gammaproteobacteria</taxon>
        <taxon>Aeromonadales</taxon>
        <taxon>Aeromonadaceae</taxon>
        <taxon>Aeromonas</taxon>
    </lineage>
</organism>
<dbReference type="GO" id="GO:0004385">
    <property type="term" value="F:GMP kinase activity"/>
    <property type="evidence" value="ECO:0007669"/>
    <property type="project" value="UniProtKB-UniRule"/>
</dbReference>
<comment type="catalytic activity">
    <reaction evidence="9">
        <text>GMP + ATP = GDP + ADP</text>
        <dbReference type="Rhea" id="RHEA:20780"/>
        <dbReference type="ChEBI" id="CHEBI:30616"/>
        <dbReference type="ChEBI" id="CHEBI:58115"/>
        <dbReference type="ChEBI" id="CHEBI:58189"/>
        <dbReference type="ChEBI" id="CHEBI:456216"/>
        <dbReference type="EC" id="2.7.4.8"/>
    </reaction>
</comment>
<keyword evidence="5 9" id="KW-0547">Nucleotide-binding</keyword>
<evidence type="ECO:0000313" key="12">
    <source>
        <dbReference type="Proteomes" id="UP000859505"/>
    </source>
</evidence>
<dbReference type="InterPro" id="IPR008145">
    <property type="entry name" value="GK/Ca_channel_bsu"/>
</dbReference>
<proteinExistence type="inferred from homology"/>
<dbReference type="PANTHER" id="PTHR23117">
    <property type="entry name" value="GUANYLATE KINASE-RELATED"/>
    <property type="match status" value="1"/>
</dbReference>
<evidence type="ECO:0000256" key="3">
    <source>
        <dbReference type="ARBA" id="ARBA00016296"/>
    </source>
</evidence>
<dbReference type="HAMAP" id="MF_00328">
    <property type="entry name" value="Guanylate_kinase"/>
    <property type="match status" value="1"/>
</dbReference>
<dbReference type="FunFam" id="3.30.63.10:FF:000002">
    <property type="entry name" value="Guanylate kinase 1"/>
    <property type="match status" value="1"/>
</dbReference>
<dbReference type="Gene3D" id="3.30.63.10">
    <property type="entry name" value="Guanylate Kinase phosphate binding domain"/>
    <property type="match status" value="1"/>
</dbReference>
<dbReference type="EMBL" id="DACTUL010000015">
    <property type="protein sequence ID" value="HAT6344518.1"/>
    <property type="molecule type" value="Genomic_DNA"/>
</dbReference>
<dbReference type="InterPro" id="IPR008144">
    <property type="entry name" value="Guanylate_kin-like_dom"/>
</dbReference>
<feature type="binding site" evidence="9">
    <location>
        <begin position="88"/>
        <end position="95"/>
    </location>
    <ligand>
        <name>ATP</name>
        <dbReference type="ChEBI" id="CHEBI:30616"/>
    </ligand>
</feature>
<dbReference type="GO" id="GO:0005524">
    <property type="term" value="F:ATP binding"/>
    <property type="evidence" value="ECO:0007669"/>
    <property type="project" value="UniProtKB-UniRule"/>
</dbReference>
<comment type="subcellular location">
    <subcellularLocation>
        <location evidence="9">Cytoplasm</location>
    </subcellularLocation>
</comment>
<evidence type="ECO:0000256" key="2">
    <source>
        <dbReference type="ARBA" id="ARBA00012961"/>
    </source>
</evidence>
<dbReference type="AlphaFoldDB" id="A0AAD3UBA4"/>
<evidence type="ECO:0000256" key="9">
    <source>
        <dbReference type="HAMAP-Rule" id="MF_00328"/>
    </source>
</evidence>
<evidence type="ECO:0000256" key="6">
    <source>
        <dbReference type="ARBA" id="ARBA00022777"/>
    </source>
</evidence>
<dbReference type="Proteomes" id="UP000859505">
    <property type="component" value="Unassembled WGS sequence"/>
</dbReference>
<evidence type="ECO:0000256" key="1">
    <source>
        <dbReference type="ARBA" id="ARBA00005790"/>
    </source>
</evidence>
<evidence type="ECO:0000256" key="5">
    <source>
        <dbReference type="ARBA" id="ARBA00022741"/>
    </source>
</evidence>
<dbReference type="Gene3D" id="3.40.50.300">
    <property type="entry name" value="P-loop containing nucleotide triphosphate hydrolases"/>
    <property type="match status" value="1"/>
</dbReference>
<sequence length="284" mass="32314">MAADVGDAPAASYEYFDRLEYDSGRFFIRHLLLKFAAFTSLLIQEFSAFRIWLSPFRAQDGGLCYNQNTVSLKGTDMAQQGTLYIISSPSGAGKSSLLNALLTQHNSAGKMQLSVSHTTRATRPGEEHGVHYHFVKVEEFKALIERGDFLEWAEVFGNYYGTSRAAIEACLAQGIDVFLDIDWQGARQIREQMPTKSIFILPPSREELERRLIGRGQDSAEVIKGRMEKAIAEMVHYDEYDYVIINEDFEQALFQLRAVIECQRLELRQQQQAQQNLLQQLLAE</sequence>
<keyword evidence="6 9" id="KW-0418">Kinase</keyword>
<accession>A0AAD3UBA4</accession>
<name>A0AAD3UBA4_AERHY</name>
<keyword evidence="9" id="KW-0963">Cytoplasm</keyword>
<keyword evidence="7 9" id="KW-0067">ATP-binding</keyword>
<reference evidence="11" key="1">
    <citation type="journal article" date="2018" name="Genome Biol.">
        <title>SKESA: strategic k-mer extension for scrupulous assemblies.</title>
        <authorList>
            <person name="Souvorov A."/>
            <person name="Agarwala R."/>
            <person name="Lipman D.J."/>
        </authorList>
    </citation>
    <scope>NUCLEOTIDE SEQUENCE</scope>
    <source>
        <strain evidence="11">OLC2673_Aeromonas</strain>
    </source>
</reference>
<evidence type="ECO:0000256" key="7">
    <source>
        <dbReference type="ARBA" id="ARBA00022840"/>
    </source>
</evidence>
<reference evidence="11" key="2">
    <citation type="submission" date="2020-01" db="EMBL/GenBank/DDBJ databases">
        <authorList>
            <consortium name="NCBI Pathogen Detection Project"/>
        </authorList>
    </citation>
    <scope>NUCLEOTIDE SEQUENCE</scope>
    <source>
        <strain evidence="11">OLC2673_Aeromonas</strain>
    </source>
</reference>
<evidence type="ECO:0000259" key="10">
    <source>
        <dbReference type="PROSITE" id="PS50052"/>
    </source>
</evidence>
<dbReference type="EC" id="2.7.4.8" evidence="2 9"/>
<comment type="caution">
    <text evidence="11">The sequence shown here is derived from an EMBL/GenBank/DDBJ whole genome shotgun (WGS) entry which is preliminary data.</text>
</comment>
<evidence type="ECO:0000256" key="8">
    <source>
        <dbReference type="ARBA" id="ARBA00030128"/>
    </source>
</evidence>
<evidence type="ECO:0000256" key="4">
    <source>
        <dbReference type="ARBA" id="ARBA00022679"/>
    </source>
</evidence>
<dbReference type="CDD" id="cd00071">
    <property type="entry name" value="GMPK"/>
    <property type="match status" value="1"/>
</dbReference>
<comment type="similarity">
    <text evidence="1 9">Belongs to the guanylate kinase family.</text>
</comment>